<dbReference type="AlphaFoldDB" id="A0A552WUG0"/>
<keyword evidence="2" id="KW-1185">Reference proteome</keyword>
<sequence>MDAIDPRRTLQKVWELQQRVSTGAPQVDPHSSLGADDRAVSPHHLSHAVWFAITNAVDHLEAVRALIEDAGRTQPWAHWALIRAALENAATAAWLLAPASRDERVSRALRLAKDNIEQSRAAARLHGLTPPSGRTHEGRLQTVSDLAAARGITLPKNRLSYTEIVDGAAANTAFKPEILVLSWRVCSGLTHGRMWASIGLLEREEYESPAEGVMDVKLTTSLNQIMPFVETVLAVLNVALASYERGRVVHTVTT</sequence>
<dbReference type="RefSeq" id="WP_143417531.1">
    <property type="nucleotide sequence ID" value="NZ_VJXR01000010.1"/>
</dbReference>
<accession>A0A552WUG0</accession>
<dbReference type="Proteomes" id="UP000318693">
    <property type="component" value="Unassembled WGS sequence"/>
</dbReference>
<comment type="caution">
    <text evidence="1">The sequence shown here is derived from an EMBL/GenBank/DDBJ whole genome shotgun (WGS) entry which is preliminary data.</text>
</comment>
<reference evidence="1 2" key="1">
    <citation type="submission" date="2019-07" db="EMBL/GenBank/DDBJ databases">
        <title>Georgenia wutianyii sp. nov. and Georgenia *** sp. nov. isolated from plateau pika (Ochotona curzoniae) in the Qinghai-Tibet plateau of China.</title>
        <authorList>
            <person name="Tian Z."/>
        </authorList>
    </citation>
    <scope>NUCLEOTIDE SEQUENCE [LARGE SCALE GENOMIC DNA]</scope>
    <source>
        <strain evidence="1 2">Z446</strain>
    </source>
</reference>
<protein>
    <submittedName>
        <fullName evidence="1">Uncharacterized protein</fullName>
    </submittedName>
</protein>
<gene>
    <name evidence="1" type="ORF">FJ693_05525</name>
</gene>
<organism evidence="1 2">
    <name type="scientific">Georgenia yuyongxinii</name>
    <dbReference type="NCBI Taxonomy" id="2589797"/>
    <lineage>
        <taxon>Bacteria</taxon>
        <taxon>Bacillati</taxon>
        <taxon>Actinomycetota</taxon>
        <taxon>Actinomycetes</taxon>
        <taxon>Micrococcales</taxon>
        <taxon>Bogoriellaceae</taxon>
        <taxon>Georgenia</taxon>
    </lineage>
</organism>
<proteinExistence type="predicted"/>
<evidence type="ECO:0000313" key="2">
    <source>
        <dbReference type="Proteomes" id="UP000318693"/>
    </source>
</evidence>
<evidence type="ECO:0000313" key="1">
    <source>
        <dbReference type="EMBL" id="TRW46387.1"/>
    </source>
</evidence>
<name>A0A552WUG0_9MICO</name>
<dbReference type="EMBL" id="VJXR01000010">
    <property type="protein sequence ID" value="TRW46387.1"/>
    <property type="molecule type" value="Genomic_DNA"/>
</dbReference>